<dbReference type="InterPro" id="IPR001173">
    <property type="entry name" value="Glyco_trans_2-like"/>
</dbReference>
<dbReference type="AlphaFoldDB" id="A0A0F8YMR6"/>
<feature type="domain" description="Glycosyltransferase 2-like" evidence="1">
    <location>
        <begin position="110"/>
        <end position="259"/>
    </location>
</feature>
<dbReference type="GO" id="GO:0016758">
    <property type="term" value="F:hexosyltransferase activity"/>
    <property type="evidence" value="ECO:0007669"/>
    <property type="project" value="UniProtKB-ARBA"/>
</dbReference>
<evidence type="ECO:0000313" key="2">
    <source>
        <dbReference type="EMBL" id="KKK55439.1"/>
    </source>
</evidence>
<proteinExistence type="predicted"/>
<name>A0A0F8YMR6_9ZZZZ</name>
<comment type="caution">
    <text evidence="2">The sequence shown here is derived from an EMBL/GenBank/DDBJ whole genome shotgun (WGS) entry which is preliminary data.</text>
</comment>
<dbReference type="SUPFAM" id="SSF53448">
    <property type="entry name" value="Nucleotide-diphospho-sugar transferases"/>
    <property type="match status" value="1"/>
</dbReference>
<feature type="non-terminal residue" evidence="2">
    <location>
        <position position="1"/>
    </location>
</feature>
<dbReference type="Pfam" id="PF00535">
    <property type="entry name" value="Glycos_transf_2"/>
    <property type="match status" value="1"/>
</dbReference>
<gene>
    <name evidence="2" type="ORF">LCGC14_3074540</name>
</gene>
<accession>A0A0F8YMR6</accession>
<dbReference type="Gene3D" id="3.90.550.10">
    <property type="entry name" value="Spore Coat Polysaccharide Biosynthesis Protein SpsA, Chain A"/>
    <property type="match status" value="1"/>
</dbReference>
<organism evidence="2">
    <name type="scientific">marine sediment metagenome</name>
    <dbReference type="NCBI Taxonomy" id="412755"/>
    <lineage>
        <taxon>unclassified sequences</taxon>
        <taxon>metagenomes</taxon>
        <taxon>ecological metagenomes</taxon>
    </lineage>
</organism>
<dbReference type="PANTHER" id="PTHR22916:SF3">
    <property type="entry name" value="UDP-GLCNAC:BETAGAL BETA-1,3-N-ACETYLGLUCOSAMINYLTRANSFERASE-LIKE PROTEIN 1"/>
    <property type="match status" value="1"/>
</dbReference>
<dbReference type="PANTHER" id="PTHR22916">
    <property type="entry name" value="GLYCOSYLTRANSFERASE"/>
    <property type="match status" value="1"/>
</dbReference>
<dbReference type="EMBL" id="LAZR01065491">
    <property type="protein sequence ID" value="KKK55439.1"/>
    <property type="molecule type" value="Genomic_DNA"/>
</dbReference>
<dbReference type="InterPro" id="IPR029044">
    <property type="entry name" value="Nucleotide-diphossugar_trans"/>
</dbReference>
<feature type="non-terminal residue" evidence="2">
    <location>
        <position position="350"/>
    </location>
</feature>
<evidence type="ECO:0000259" key="1">
    <source>
        <dbReference type="Pfam" id="PF00535"/>
    </source>
</evidence>
<protein>
    <recommendedName>
        <fullName evidence="1">Glycosyltransferase 2-like domain-containing protein</fullName>
    </recommendedName>
</protein>
<reference evidence="2" key="1">
    <citation type="journal article" date="2015" name="Nature">
        <title>Complex archaea that bridge the gap between prokaryotes and eukaryotes.</title>
        <authorList>
            <person name="Spang A."/>
            <person name="Saw J.H."/>
            <person name="Jorgensen S.L."/>
            <person name="Zaremba-Niedzwiedzka K."/>
            <person name="Martijn J."/>
            <person name="Lind A.E."/>
            <person name="van Eijk R."/>
            <person name="Schleper C."/>
            <person name="Guy L."/>
            <person name="Ettema T.J."/>
        </authorList>
    </citation>
    <scope>NUCLEOTIDE SEQUENCE</scope>
</reference>
<sequence length="350" mass="40909">PVICSNHFGNKEIIEQGINGYVFKDKGSAKHILKDLCKNRNKLELLKKTTKEHFARKLDAKYVAKRYIDLVDKILSKKLTNGVSEISIVVKNKKIKDKKERKKELSKKFTIISSCYNKEKYLNEWANSILVQKYRPLEVIIANDASSDKSLKALEELSGKFKEKGIEFKVINNFKRLYCGSSYRGITEYITGSFVGVVDSDDMLEEDAVEYIMDVYNKNSEIGWIYTQFNIYDMNMNKKRRGFCSTPNKGENLLELGRRRIHGFGHWRTFNKNKIIRPDKLFGKGLKCGVDKYMGYRLEEMGKGLFVDRVCYKYRQYPVGFKESVSSTKEAIKVWQDIIKDAYRRRNQYK</sequence>
<dbReference type="CDD" id="cd00761">
    <property type="entry name" value="Glyco_tranf_GTA_type"/>
    <property type="match status" value="1"/>
</dbReference>
<dbReference type="SUPFAM" id="SSF53756">
    <property type="entry name" value="UDP-Glycosyltransferase/glycogen phosphorylase"/>
    <property type="match status" value="1"/>
</dbReference>